<reference evidence="2 3" key="1">
    <citation type="journal article" date="2015" name="Proc. Natl. Acad. Sci. U.S.A.">
        <title>The resurrection genome of Boea hygrometrica: A blueprint for survival of dehydration.</title>
        <authorList>
            <person name="Xiao L."/>
            <person name="Yang G."/>
            <person name="Zhang L."/>
            <person name="Yang X."/>
            <person name="Zhao S."/>
            <person name="Ji Z."/>
            <person name="Zhou Q."/>
            <person name="Hu M."/>
            <person name="Wang Y."/>
            <person name="Chen M."/>
            <person name="Xu Y."/>
            <person name="Jin H."/>
            <person name="Xiao X."/>
            <person name="Hu G."/>
            <person name="Bao F."/>
            <person name="Hu Y."/>
            <person name="Wan P."/>
            <person name="Li L."/>
            <person name="Deng X."/>
            <person name="Kuang T."/>
            <person name="Xiang C."/>
            <person name="Zhu J.K."/>
            <person name="Oliver M.J."/>
            <person name="He Y."/>
        </authorList>
    </citation>
    <scope>NUCLEOTIDE SEQUENCE [LARGE SCALE GENOMIC DNA]</scope>
    <source>
        <strain evidence="3">cv. XS01</strain>
    </source>
</reference>
<proteinExistence type="predicted"/>
<feature type="region of interest" description="Disordered" evidence="1">
    <location>
        <begin position="69"/>
        <end position="90"/>
    </location>
</feature>
<keyword evidence="3" id="KW-1185">Reference proteome</keyword>
<evidence type="ECO:0000256" key="1">
    <source>
        <dbReference type="SAM" id="MobiDB-lite"/>
    </source>
</evidence>
<accession>A0A2Z7CCF7</accession>
<dbReference type="AlphaFoldDB" id="A0A2Z7CCF7"/>
<protein>
    <submittedName>
        <fullName evidence="2">Uncharacterized protein</fullName>
    </submittedName>
</protein>
<dbReference type="EMBL" id="KQ996513">
    <property type="protein sequence ID" value="KZV44751.1"/>
    <property type="molecule type" value="Genomic_DNA"/>
</dbReference>
<name>A0A2Z7CCF7_9LAMI</name>
<dbReference type="Proteomes" id="UP000250235">
    <property type="component" value="Unassembled WGS sequence"/>
</dbReference>
<sequence>MCFSKWVYLVAHAMSQCDIQDALSVIPRGSWDDVARRFTMIRWCKPTKELRFRSWTVLGVVPTVQPFKGQFPRGTGRSQTPKLQQVGSGSTTAPTVASELGLGSNIFQTGRICVQQIEFEQRLFKGEDLKEEDDDSVKIQKNKKGIKTETKQ</sequence>
<feature type="region of interest" description="Disordered" evidence="1">
    <location>
        <begin position="129"/>
        <end position="152"/>
    </location>
</feature>
<gene>
    <name evidence="2" type="ORF">F511_33047</name>
</gene>
<organism evidence="2 3">
    <name type="scientific">Dorcoceras hygrometricum</name>
    <dbReference type="NCBI Taxonomy" id="472368"/>
    <lineage>
        <taxon>Eukaryota</taxon>
        <taxon>Viridiplantae</taxon>
        <taxon>Streptophyta</taxon>
        <taxon>Embryophyta</taxon>
        <taxon>Tracheophyta</taxon>
        <taxon>Spermatophyta</taxon>
        <taxon>Magnoliopsida</taxon>
        <taxon>eudicotyledons</taxon>
        <taxon>Gunneridae</taxon>
        <taxon>Pentapetalae</taxon>
        <taxon>asterids</taxon>
        <taxon>lamiids</taxon>
        <taxon>Lamiales</taxon>
        <taxon>Gesneriaceae</taxon>
        <taxon>Didymocarpoideae</taxon>
        <taxon>Trichosporeae</taxon>
        <taxon>Loxocarpinae</taxon>
        <taxon>Dorcoceras</taxon>
    </lineage>
</organism>
<evidence type="ECO:0000313" key="3">
    <source>
        <dbReference type="Proteomes" id="UP000250235"/>
    </source>
</evidence>
<evidence type="ECO:0000313" key="2">
    <source>
        <dbReference type="EMBL" id="KZV44751.1"/>
    </source>
</evidence>
<feature type="compositionally biased region" description="Polar residues" evidence="1">
    <location>
        <begin position="76"/>
        <end position="90"/>
    </location>
</feature>